<dbReference type="Proteomes" id="UP000076738">
    <property type="component" value="Unassembled WGS sequence"/>
</dbReference>
<dbReference type="Pfam" id="PF14214">
    <property type="entry name" value="Helitron_like_N"/>
    <property type="match status" value="1"/>
</dbReference>
<evidence type="ECO:0000259" key="1">
    <source>
        <dbReference type="Pfam" id="PF14214"/>
    </source>
</evidence>
<proteinExistence type="predicted"/>
<feature type="domain" description="Helitron helicase-like" evidence="1">
    <location>
        <begin position="415"/>
        <end position="604"/>
    </location>
</feature>
<evidence type="ECO:0000259" key="2">
    <source>
        <dbReference type="Pfam" id="PF20209"/>
    </source>
</evidence>
<dbReference type="AlphaFoldDB" id="A0A167HR94"/>
<dbReference type="EMBL" id="KV417316">
    <property type="protein sequence ID" value="KZO91898.1"/>
    <property type="molecule type" value="Genomic_DNA"/>
</dbReference>
<gene>
    <name evidence="3" type="ORF">CALVIDRAFT_488329</name>
</gene>
<dbReference type="Pfam" id="PF20209">
    <property type="entry name" value="DUF6570"/>
    <property type="match status" value="1"/>
</dbReference>
<protein>
    <submittedName>
        <fullName evidence="3">Uncharacterized protein</fullName>
    </submittedName>
</protein>
<dbReference type="OrthoDB" id="432234at2759"/>
<dbReference type="InterPro" id="IPR025476">
    <property type="entry name" value="Helitron_helicase-like"/>
</dbReference>
<accession>A0A167HR94</accession>
<evidence type="ECO:0000313" key="4">
    <source>
        <dbReference type="Proteomes" id="UP000076738"/>
    </source>
</evidence>
<reference evidence="3 4" key="1">
    <citation type="journal article" date="2016" name="Mol. Biol. Evol.">
        <title>Comparative Genomics of Early-Diverging Mushroom-Forming Fungi Provides Insights into the Origins of Lignocellulose Decay Capabilities.</title>
        <authorList>
            <person name="Nagy L.G."/>
            <person name="Riley R."/>
            <person name="Tritt A."/>
            <person name="Adam C."/>
            <person name="Daum C."/>
            <person name="Floudas D."/>
            <person name="Sun H."/>
            <person name="Yadav J.S."/>
            <person name="Pangilinan J."/>
            <person name="Larsson K.H."/>
            <person name="Matsuura K."/>
            <person name="Barry K."/>
            <person name="Labutti K."/>
            <person name="Kuo R."/>
            <person name="Ohm R.A."/>
            <person name="Bhattacharya S.S."/>
            <person name="Shirouzu T."/>
            <person name="Yoshinaga Y."/>
            <person name="Martin F.M."/>
            <person name="Grigoriev I.V."/>
            <person name="Hibbett D.S."/>
        </authorList>
    </citation>
    <scope>NUCLEOTIDE SEQUENCE [LARGE SCALE GENOMIC DNA]</scope>
    <source>
        <strain evidence="3 4">TUFC12733</strain>
    </source>
</reference>
<feature type="domain" description="DUF6570" evidence="2">
    <location>
        <begin position="118"/>
        <end position="276"/>
    </location>
</feature>
<organism evidence="3 4">
    <name type="scientific">Calocera viscosa (strain TUFC12733)</name>
    <dbReference type="NCBI Taxonomy" id="1330018"/>
    <lineage>
        <taxon>Eukaryota</taxon>
        <taxon>Fungi</taxon>
        <taxon>Dikarya</taxon>
        <taxon>Basidiomycota</taxon>
        <taxon>Agaricomycotina</taxon>
        <taxon>Dacrymycetes</taxon>
        <taxon>Dacrymycetales</taxon>
        <taxon>Dacrymycetaceae</taxon>
        <taxon>Calocera</taxon>
    </lineage>
</organism>
<name>A0A167HR94_CALVF</name>
<evidence type="ECO:0000313" key="3">
    <source>
        <dbReference type="EMBL" id="KZO91898.1"/>
    </source>
</evidence>
<sequence length="610" mass="68281">MPVPAVDDFPPAFKEELIQDIIREYQSKTSLGWLKEVACAACGEKVSSGVVNKVSVAVVPFHLLRPDDNFPVGLYPRSYSMDAYDGAFLHPKGLSSLWSKDGCVSLCDGCRRDLVVKKMMPSLALCNRFYYAHEHLPIDVQEALQKATFVDLRLIARYSASNVCFTYKDDVSKDSLFGNNLSGGQRFSKGNTIVLPRDHMRMENVLPPSMDVVKTAFTTVFASRQKLDEMAIRWLAPLKASSLRVRLLVRFFMEVNEVYMVGVGGTGPVVFSESNLASIFGGSDDAERNAEEKLPECIEIGHLKMLHHDMESDVAARNEFQGVSVVEHDFFMDACGFVRGDISGEKYRAMKAECLQHCLGGKPFLVSRSGNVPISERQNHLLLGGLFPHLDPFNVGGFDHPCRRRKVDMARQVSHLLSLYDGPFERDAQFAFVYHNIIQKRRSTVEAFFRVKEAELSRLMADLNGISGDVFGSLANKLRKEPTYRAEAVEEVIAMRIMERMNVVRRDAPGTNGYKRARRNEIRALIHRLGVPALYITITPTDIDSALVQLLAGEHDETKWGLGETYGSKFQHAARVARNPAAAARSFHQTMQRFIAIILQYGKGEGLFGI</sequence>
<keyword evidence="4" id="KW-1185">Reference proteome</keyword>
<feature type="non-terminal residue" evidence="3">
    <location>
        <position position="610"/>
    </location>
</feature>
<dbReference type="STRING" id="1330018.A0A167HR94"/>
<dbReference type="InterPro" id="IPR046700">
    <property type="entry name" value="DUF6570"/>
</dbReference>